<evidence type="ECO:0000256" key="4">
    <source>
        <dbReference type="ARBA" id="ARBA00022833"/>
    </source>
</evidence>
<comment type="similarity">
    <text evidence="2">Belongs to the DODA-type extradiol aromatic ring-opening dioxygenase family.</text>
</comment>
<dbReference type="GO" id="GO:0050297">
    <property type="term" value="F:stizolobate synthase activity"/>
    <property type="evidence" value="ECO:0007669"/>
    <property type="project" value="UniProtKB-EC"/>
</dbReference>
<sequence>MPALFIGHGSPMNAVENNSVTAAWKKQIESFPKPKAILVISAHWYVKATAVTSSEHPKTIHDFYGFPPELFAIQYPAPGSQELVKSIKEHLSPEITVLSDNEQWGIDHGAWSVLVHLYPEADIPVVQLSIDSSKPIEYHYELGKKLNYLREQGVLILGSGNVVHNLRMIIWNENALPHPWAIEFNSYIKDAIVNDKLGNVLNYKTHSAAKYAVPTEDHFLPLIYILGCKNESDKIEVFAEEFSLGALSMTSYKFS</sequence>
<dbReference type="GO" id="GO:0008270">
    <property type="term" value="F:zinc ion binding"/>
    <property type="evidence" value="ECO:0007669"/>
    <property type="project" value="InterPro"/>
</dbReference>
<dbReference type="KEGG" id="orb:IPMB12_09205"/>
<evidence type="ECO:0000313" key="7">
    <source>
        <dbReference type="EMBL" id="QIQ22465.1"/>
    </source>
</evidence>
<organism evidence="7 8">
    <name type="scientific">Zophobihabitans entericus</name>
    <dbReference type="NCBI Taxonomy" id="1635327"/>
    <lineage>
        <taxon>Bacteria</taxon>
        <taxon>Pseudomonadati</taxon>
        <taxon>Pseudomonadota</taxon>
        <taxon>Gammaproteobacteria</taxon>
        <taxon>Orbales</taxon>
        <taxon>Orbaceae</taxon>
        <taxon>Zophobihabitans</taxon>
    </lineage>
</organism>
<reference evidence="7 8" key="1">
    <citation type="submission" date="2020-03" db="EMBL/GenBank/DDBJ databases">
        <title>Complete genome sequence of Orbus sp. IPMB12 (BCRC 80908).</title>
        <authorList>
            <person name="Lo W.-S."/>
            <person name="Chang T.-H."/>
            <person name="Kuo C.-H."/>
        </authorList>
    </citation>
    <scope>NUCLEOTIDE SEQUENCE [LARGE SCALE GENOMIC DNA]</scope>
    <source>
        <strain evidence="7 8">IPMB12</strain>
    </source>
</reference>
<dbReference type="InterPro" id="IPR004183">
    <property type="entry name" value="Xdiol_dOase_suB"/>
</dbReference>
<dbReference type="PANTHER" id="PTHR30096:SF0">
    <property type="entry name" value="4,5-DOPA DIOXYGENASE EXTRADIOL-LIKE PROTEIN"/>
    <property type="match status" value="1"/>
</dbReference>
<dbReference type="EMBL" id="CP050253">
    <property type="protein sequence ID" value="QIQ22465.1"/>
    <property type="molecule type" value="Genomic_DNA"/>
</dbReference>
<dbReference type="InterPro" id="IPR014436">
    <property type="entry name" value="Extradiol_dOase_DODA"/>
</dbReference>
<evidence type="ECO:0000313" key="8">
    <source>
        <dbReference type="Proteomes" id="UP000501168"/>
    </source>
</evidence>
<keyword evidence="3" id="KW-0479">Metal-binding</keyword>
<gene>
    <name evidence="7" type="primary">ygiD</name>
    <name evidence="7" type="ORF">IPMB12_09205</name>
</gene>
<dbReference type="InParanoid" id="A0A6G9IE03"/>
<accession>A0A6G9IE03</accession>
<dbReference type="CDD" id="cd07363">
    <property type="entry name" value="45_DOPA_Dioxygenase"/>
    <property type="match status" value="1"/>
</dbReference>
<dbReference type="PANTHER" id="PTHR30096">
    <property type="entry name" value="4,5-DOPA DIOXYGENASE EXTRADIOL-LIKE PROTEIN"/>
    <property type="match status" value="1"/>
</dbReference>
<keyword evidence="8" id="KW-1185">Reference proteome</keyword>
<keyword evidence="7" id="KW-0223">Dioxygenase</keyword>
<dbReference type="NCBIfam" id="NF007914">
    <property type="entry name" value="PRK10628.1"/>
    <property type="match status" value="1"/>
</dbReference>
<dbReference type="FunCoup" id="A0A6G9IE03">
    <property type="interactions" value="197"/>
</dbReference>
<name>A0A6G9IE03_9GAMM</name>
<proteinExistence type="inferred from homology"/>
<dbReference type="Proteomes" id="UP000501168">
    <property type="component" value="Chromosome"/>
</dbReference>
<evidence type="ECO:0000256" key="2">
    <source>
        <dbReference type="ARBA" id="ARBA00007581"/>
    </source>
</evidence>
<feature type="domain" description="Extradiol ring-cleavage dioxygenase class III enzyme subunit B" evidence="6">
    <location>
        <begin position="18"/>
        <end position="254"/>
    </location>
</feature>
<evidence type="ECO:0000256" key="3">
    <source>
        <dbReference type="ARBA" id="ARBA00022723"/>
    </source>
</evidence>
<evidence type="ECO:0000259" key="6">
    <source>
        <dbReference type="Pfam" id="PF02900"/>
    </source>
</evidence>
<keyword evidence="4" id="KW-0862">Zinc</keyword>
<evidence type="ECO:0000256" key="1">
    <source>
        <dbReference type="ARBA" id="ARBA00001947"/>
    </source>
</evidence>
<keyword evidence="5 7" id="KW-0560">Oxidoreductase</keyword>
<evidence type="ECO:0000256" key="5">
    <source>
        <dbReference type="ARBA" id="ARBA00023002"/>
    </source>
</evidence>
<protein>
    <submittedName>
        <fullName evidence="7">4,5-DOPA dioxygenase extradiol</fullName>
        <ecNumber evidence="7">1.13.11.29</ecNumber>
    </submittedName>
</protein>
<dbReference type="SUPFAM" id="SSF53213">
    <property type="entry name" value="LigB-like"/>
    <property type="match status" value="1"/>
</dbReference>
<dbReference type="Pfam" id="PF02900">
    <property type="entry name" value="LigB"/>
    <property type="match status" value="1"/>
</dbReference>
<comment type="cofactor">
    <cofactor evidence="1">
        <name>Zn(2+)</name>
        <dbReference type="ChEBI" id="CHEBI:29105"/>
    </cofactor>
</comment>
<dbReference type="Gene3D" id="3.40.830.10">
    <property type="entry name" value="LigB-like"/>
    <property type="match status" value="1"/>
</dbReference>
<dbReference type="AlphaFoldDB" id="A0A6G9IE03"/>
<dbReference type="RefSeq" id="WP_166917761.1">
    <property type="nucleotide sequence ID" value="NZ_CP050253.1"/>
</dbReference>
<dbReference type="PIRSF" id="PIRSF006157">
    <property type="entry name" value="Doxgns_DODA"/>
    <property type="match status" value="1"/>
</dbReference>
<dbReference type="EC" id="1.13.11.29" evidence="7"/>
<dbReference type="GO" id="GO:0008198">
    <property type="term" value="F:ferrous iron binding"/>
    <property type="evidence" value="ECO:0007669"/>
    <property type="project" value="InterPro"/>
</dbReference>